<proteinExistence type="predicted"/>
<sequence>MAEELTALESGLALLYGTFLTYAASEEGDDPTTISKKELSQMMADQLPHIAGEGMAEKVMEELDQDLDGTMNFTEYCSLITSLSMTLHIVVTEHLSQ</sequence>
<dbReference type="Gene3D" id="1.10.238.10">
    <property type="entry name" value="EF-hand"/>
    <property type="match status" value="1"/>
</dbReference>
<accession>A0A9Q0EPL6</accession>
<protein>
    <recommendedName>
        <fullName evidence="1">EF-hand domain-containing protein</fullName>
    </recommendedName>
</protein>
<evidence type="ECO:0000313" key="2">
    <source>
        <dbReference type="EMBL" id="KAJ3609290.1"/>
    </source>
</evidence>
<feature type="domain" description="EF-hand" evidence="1">
    <location>
        <begin position="51"/>
        <end position="86"/>
    </location>
</feature>
<keyword evidence="3" id="KW-1185">Reference proteome</keyword>
<dbReference type="SUPFAM" id="SSF47473">
    <property type="entry name" value="EF-hand"/>
    <property type="match status" value="1"/>
</dbReference>
<dbReference type="PROSITE" id="PS00303">
    <property type="entry name" value="S100_CABP"/>
    <property type="match status" value="1"/>
</dbReference>
<dbReference type="AlphaFoldDB" id="A0A9Q0EPL6"/>
<name>A0A9Q0EPL6_9TELE</name>
<organism evidence="2 3">
    <name type="scientific">Muraenolepis orangiensis</name>
    <name type="common">Patagonian moray cod</name>
    <dbReference type="NCBI Taxonomy" id="630683"/>
    <lineage>
        <taxon>Eukaryota</taxon>
        <taxon>Metazoa</taxon>
        <taxon>Chordata</taxon>
        <taxon>Craniata</taxon>
        <taxon>Vertebrata</taxon>
        <taxon>Euteleostomi</taxon>
        <taxon>Actinopterygii</taxon>
        <taxon>Neopterygii</taxon>
        <taxon>Teleostei</taxon>
        <taxon>Neoteleostei</taxon>
        <taxon>Acanthomorphata</taxon>
        <taxon>Zeiogadaria</taxon>
        <taxon>Gadariae</taxon>
        <taxon>Gadiformes</taxon>
        <taxon>Muraenolepidoidei</taxon>
        <taxon>Muraenolepididae</taxon>
        <taxon>Muraenolepis</taxon>
    </lineage>
</organism>
<dbReference type="InterPro" id="IPR013787">
    <property type="entry name" value="S100_Ca-bd_sub"/>
</dbReference>
<gene>
    <name evidence="2" type="ORF">NHX12_023813</name>
</gene>
<comment type="caution">
    <text evidence="2">The sequence shown here is derived from an EMBL/GenBank/DDBJ whole genome shotgun (WGS) entry which is preliminary data.</text>
</comment>
<dbReference type="InterPro" id="IPR001751">
    <property type="entry name" value="S100/CaBP7/8-like_CS"/>
</dbReference>
<dbReference type="OrthoDB" id="26525at2759"/>
<reference evidence="2" key="1">
    <citation type="submission" date="2022-07" db="EMBL/GenBank/DDBJ databases">
        <title>Chromosome-level genome of Muraenolepis orangiensis.</title>
        <authorList>
            <person name="Kim J."/>
        </authorList>
    </citation>
    <scope>NUCLEOTIDE SEQUENCE</scope>
    <source>
        <strain evidence="2">KU_S4_2022</strain>
        <tissue evidence="2">Muscle</tissue>
    </source>
</reference>
<dbReference type="SMART" id="SM01394">
    <property type="entry name" value="S_100"/>
    <property type="match status" value="1"/>
</dbReference>
<dbReference type="EMBL" id="JANIIK010000039">
    <property type="protein sequence ID" value="KAJ3609290.1"/>
    <property type="molecule type" value="Genomic_DNA"/>
</dbReference>
<dbReference type="PROSITE" id="PS50222">
    <property type="entry name" value="EF_HAND_2"/>
    <property type="match status" value="1"/>
</dbReference>
<dbReference type="InterPro" id="IPR011992">
    <property type="entry name" value="EF-hand-dom_pair"/>
</dbReference>
<dbReference type="InterPro" id="IPR002048">
    <property type="entry name" value="EF_hand_dom"/>
</dbReference>
<evidence type="ECO:0000259" key="1">
    <source>
        <dbReference type="PROSITE" id="PS50222"/>
    </source>
</evidence>
<dbReference type="Pfam" id="PF01023">
    <property type="entry name" value="S_100"/>
    <property type="match status" value="1"/>
</dbReference>
<dbReference type="Proteomes" id="UP001148018">
    <property type="component" value="Unassembled WGS sequence"/>
</dbReference>
<dbReference type="GO" id="GO:0005509">
    <property type="term" value="F:calcium ion binding"/>
    <property type="evidence" value="ECO:0007669"/>
    <property type="project" value="InterPro"/>
</dbReference>
<evidence type="ECO:0000313" key="3">
    <source>
        <dbReference type="Proteomes" id="UP001148018"/>
    </source>
</evidence>